<organism evidence="14 15">
    <name type="scientific">Usitatibacter palustris</name>
    <dbReference type="NCBI Taxonomy" id="2732487"/>
    <lineage>
        <taxon>Bacteria</taxon>
        <taxon>Pseudomonadati</taxon>
        <taxon>Pseudomonadota</taxon>
        <taxon>Betaproteobacteria</taxon>
        <taxon>Nitrosomonadales</taxon>
        <taxon>Usitatibacteraceae</taxon>
        <taxon>Usitatibacter</taxon>
    </lineage>
</organism>
<dbReference type="GO" id="GO:0005886">
    <property type="term" value="C:plasma membrane"/>
    <property type="evidence" value="ECO:0007669"/>
    <property type="project" value="UniProtKB-SubCell"/>
</dbReference>
<evidence type="ECO:0000313" key="14">
    <source>
        <dbReference type="EMBL" id="QJR13275.1"/>
    </source>
</evidence>
<evidence type="ECO:0000256" key="9">
    <source>
        <dbReference type="ARBA" id="ARBA00043995"/>
    </source>
</evidence>
<keyword evidence="8" id="KW-0472">Membrane</keyword>
<evidence type="ECO:0000256" key="8">
    <source>
        <dbReference type="ARBA" id="ARBA00023136"/>
    </source>
</evidence>
<evidence type="ECO:0000256" key="7">
    <source>
        <dbReference type="ARBA" id="ARBA00022985"/>
    </source>
</evidence>
<comment type="similarity">
    <text evidence="9">Belongs to the glycosyltransferase 9 family.</text>
</comment>
<dbReference type="NCBIfam" id="TIGR02193">
    <property type="entry name" value="heptsyl_trn_I"/>
    <property type="match status" value="1"/>
</dbReference>
<keyword evidence="6 14" id="KW-0808">Transferase</keyword>
<dbReference type="InterPro" id="IPR002201">
    <property type="entry name" value="Glyco_trans_9"/>
</dbReference>
<proteinExistence type="inferred from homology"/>
<evidence type="ECO:0000256" key="6">
    <source>
        <dbReference type="ARBA" id="ARBA00022679"/>
    </source>
</evidence>
<dbReference type="EMBL" id="CP053073">
    <property type="protein sequence ID" value="QJR13275.1"/>
    <property type="molecule type" value="Genomic_DNA"/>
</dbReference>
<comment type="catalytic activity">
    <reaction evidence="13">
        <text>an alpha-Kdo-(2-&gt;4)-alpha-Kdo-(2-&gt;6)-lipid A + ADP-L-glycero-beta-D-manno-heptose = an L-alpha-D-Hep-(1-&gt;5)-[alpha-Kdo-(2-&gt;4)]-alpha-Kdo-(2-&gt;6)-lipid A + ADP + H(+)</text>
        <dbReference type="Rhea" id="RHEA:74067"/>
        <dbReference type="ChEBI" id="CHEBI:15378"/>
        <dbReference type="ChEBI" id="CHEBI:61506"/>
        <dbReference type="ChEBI" id="CHEBI:176431"/>
        <dbReference type="ChEBI" id="CHEBI:193068"/>
        <dbReference type="ChEBI" id="CHEBI:456216"/>
        <dbReference type="EC" id="2.4.99.23"/>
    </reaction>
</comment>
<dbReference type="GO" id="GO:0009244">
    <property type="term" value="P:lipopolysaccharide core region biosynthetic process"/>
    <property type="evidence" value="ECO:0007669"/>
    <property type="project" value="InterPro"/>
</dbReference>
<dbReference type="PANTHER" id="PTHR30160:SF19">
    <property type="entry name" value="LIPOPOLYSACCHARIDE HEPTOSYLTRANSFERASE 1"/>
    <property type="match status" value="1"/>
</dbReference>
<dbReference type="InterPro" id="IPR011908">
    <property type="entry name" value="LipoPS_heptosylTferase-I"/>
</dbReference>
<dbReference type="KEGG" id="upl:DSM104440_00057"/>
<dbReference type="GO" id="GO:0005829">
    <property type="term" value="C:cytosol"/>
    <property type="evidence" value="ECO:0007669"/>
    <property type="project" value="TreeGrafter"/>
</dbReference>
<sequence>MTVPRVLFVKLSSLGDVIHHMPAVTDLRARRPELQIHWAVEEAYADLVRLHPAVDQVIPVGLRRAKGAPFASSTWRSLRETREALRRERYDYVVDTQGLTKSALVAANAHGIRFGFDRASARERFAARFYDQGIKVARKQHAVERNRQLVANVFGYEPEGEASYGLVAPEEPPAWAPEGPYFVALHAASRANKRWPDALWIDLAARLWDEGGLVGVYPGGNPAEREQAARLAAASPQGVAAPEMSLVEAAALLRAADSVVGVDTGLTHLAVALESPAVAGIYCATDPTLTGLHGWEYAKSLGGVQKPPTVDEVMAALGFAAPPEFDDVPTDATPS</sequence>
<evidence type="ECO:0000256" key="13">
    <source>
        <dbReference type="ARBA" id="ARBA00049201"/>
    </source>
</evidence>
<keyword evidence="4" id="KW-0997">Cell inner membrane</keyword>
<evidence type="ECO:0000313" key="15">
    <source>
        <dbReference type="Proteomes" id="UP000503096"/>
    </source>
</evidence>
<dbReference type="Proteomes" id="UP000503096">
    <property type="component" value="Chromosome"/>
</dbReference>
<dbReference type="CDD" id="cd03789">
    <property type="entry name" value="GT9_LPS_heptosyltransferase"/>
    <property type="match status" value="1"/>
</dbReference>
<dbReference type="Gene3D" id="3.40.50.2000">
    <property type="entry name" value="Glycogen Phosphorylase B"/>
    <property type="match status" value="2"/>
</dbReference>
<comment type="pathway">
    <text evidence="2">Bacterial outer membrane biogenesis; LPS core biosynthesis.</text>
</comment>
<comment type="subcellular location">
    <subcellularLocation>
        <location evidence="1">Cell inner membrane</location>
        <topology evidence="1">Peripheral membrane protein</topology>
        <orientation evidence="1">Cytoplasmic side</orientation>
    </subcellularLocation>
</comment>
<evidence type="ECO:0000256" key="3">
    <source>
        <dbReference type="ARBA" id="ARBA00022475"/>
    </source>
</evidence>
<evidence type="ECO:0000256" key="5">
    <source>
        <dbReference type="ARBA" id="ARBA00022676"/>
    </source>
</evidence>
<dbReference type="InParanoid" id="A0A6M4H1Q1"/>
<evidence type="ECO:0000256" key="1">
    <source>
        <dbReference type="ARBA" id="ARBA00004515"/>
    </source>
</evidence>
<keyword evidence="7" id="KW-0448">Lipopolysaccharide biosynthesis</keyword>
<gene>
    <name evidence="14" type="primary">rfaC</name>
    <name evidence="14" type="ORF">DSM104440_00057</name>
</gene>
<dbReference type="GO" id="GO:0008713">
    <property type="term" value="F:ADP-heptose-lipopolysaccharide heptosyltransferase activity"/>
    <property type="evidence" value="ECO:0007669"/>
    <property type="project" value="TreeGrafter"/>
</dbReference>
<keyword evidence="3" id="KW-1003">Cell membrane</keyword>
<keyword evidence="5" id="KW-0328">Glycosyltransferase</keyword>
<evidence type="ECO:0000256" key="10">
    <source>
        <dbReference type="ARBA" id="ARBA00044041"/>
    </source>
</evidence>
<dbReference type="RefSeq" id="WP_171159664.1">
    <property type="nucleotide sequence ID" value="NZ_CP053073.1"/>
</dbReference>
<dbReference type="SUPFAM" id="SSF53756">
    <property type="entry name" value="UDP-Glycosyltransferase/glycogen phosphorylase"/>
    <property type="match status" value="1"/>
</dbReference>
<name>A0A6M4H1Q1_9PROT</name>
<dbReference type="EC" id="2.4.99.23" evidence="10"/>
<dbReference type="FunCoup" id="A0A6M4H1Q1">
    <property type="interactions" value="214"/>
</dbReference>
<dbReference type="PANTHER" id="PTHR30160">
    <property type="entry name" value="TETRAACYLDISACCHARIDE 4'-KINASE-RELATED"/>
    <property type="match status" value="1"/>
</dbReference>
<evidence type="ECO:0000256" key="11">
    <source>
        <dbReference type="ARBA" id="ARBA00044190"/>
    </source>
</evidence>
<evidence type="ECO:0000256" key="12">
    <source>
        <dbReference type="ARBA" id="ARBA00044330"/>
    </source>
</evidence>
<dbReference type="InterPro" id="IPR051199">
    <property type="entry name" value="LPS_LOS_Heptosyltrfase"/>
</dbReference>
<reference evidence="14 15" key="1">
    <citation type="submission" date="2020-04" db="EMBL/GenBank/DDBJ databases">
        <title>Usitatibacter rugosus gen. nov., sp. nov. and Usitatibacter palustris sp. nov., novel members of Usitatibacteraceae fam. nov. within the order Nitrosomonadales isolated from soil.</title>
        <authorList>
            <person name="Huber K.J."/>
            <person name="Neumann-Schaal M."/>
            <person name="Geppert A."/>
            <person name="Luckner M."/>
            <person name="Wanner G."/>
            <person name="Overmann J."/>
        </authorList>
    </citation>
    <scope>NUCLEOTIDE SEQUENCE [LARGE SCALE GENOMIC DNA]</scope>
    <source>
        <strain evidence="14 15">Swamp67</strain>
    </source>
</reference>
<protein>
    <recommendedName>
        <fullName evidence="11">Lipopolysaccharide heptosyltransferase 1</fullName>
        <ecNumber evidence="10">2.4.99.23</ecNumber>
    </recommendedName>
    <alternativeName>
        <fullName evidence="12">ADP-heptose:lipopolysaccharide heptosyltransferase I</fullName>
    </alternativeName>
</protein>
<accession>A0A6M4H1Q1</accession>
<keyword evidence="15" id="KW-1185">Reference proteome</keyword>
<dbReference type="Pfam" id="PF01075">
    <property type="entry name" value="Glyco_transf_9"/>
    <property type="match status" value="1"/>
</dbReference>
<dbReference type="AlphaFoldDB" id="A0A6M4H1Q1"/>
<evidence type="ECO:0000256" key="2">
    <source>
        <dbReference type="ARBA" id="ARBA00004713"/>
    </source>
</evidence>
<evidence type="ECO:0000256" key="4">
    <source>
        <dbReference type="ARBA" id="ARBA00022519"/>
    </source>
</evidence>